<organism evidence="1 2">
    <name type="scientific">Candidatus Xenolissoclinum pacificiensis L6</name>
    <dbReference type="NCBI Taxonomy" id="1401685"/>
    <lineage>
        <taxon>Bacteria</taxon>
        <taxon>Pseudomonadati</taxon>
        <taxon>Pseudomonadota</taxon>
        <taxon>Alphaproteobacteria</taxon>
        <taxon>Rickettsiales</taxon>
        <taxon>Anaplasmataceae</taxon>
        <taxon>Candidatus Xenolissoclinum</taxon>
    </lineage>
</organism>
<gene>
    <name evidence="1" type="ORF">P857_712</name>
</gene>
<comment type="caution">
    <text evidence="1">The sequence shown here is derived from an EMBL/GenBank/DDBJ whole genome shotgun (WGS) entry which is preliminary data.</text>
</comment>
<protein>
    <recommendedName>
        <fullName evidence="3">Transposase</fullName>
    </recommendedName>
</protein>
<dbReference type="AlphaFoldDB" id="W2UYP7"/>
<evidence type="ECO:0000313" key="2">
    <source>
        <dbReference type="Proteomes" id="UP000018951"/>
    </source>
</evidence>
<evidence type="ECO:0008006" key="3">
    <source>
        <dbReference type="Google" id="ProtNLM"/>
    </source>
</evidence>
<dbReference type="Proteomes" id="UP000018951">
    <property type="component" value="Unassembled WGS sequence"/>
</dbReference>
<keyword evidence="2" id="KW-1185">Reference proteome</keyword>
<evidence type="ECO:0000313" key="1">
    <source>
        <dbReference type="EMBL" id="ETO91221.1"/>
    </source>
</evidence>
<accession>W2UYP7</accession>
<reference evidence="1 2" key="1">
    <citation type="journal article" date="2013" name="PLoS ONE">
        <title>Bacterial endosymbiosis in a chordate host: long-term co-evolution and conservation of secondary metabolism.</title>
        <authorList>
            <person name="Kwan J.C."/>
            <person name="Schmidt E.W."/>
        </authorList>
    </citation>
    <scope>NUCLEOTIDE SEQUENCE [LARGE SCALE GENOMIC DNA]</scope>
    <source>
        <strain evidence="2">L6</strain>
    </source>
</reference>
<name>W2UYP7_9RICK</name>
<dbReference type="EMBL" id="AXCJ01000008">
    <property type="protein sequence ID" value="ETO91221.1"/>
    <property type="molecule type" value="Genomic_DNA"/>
</dbReference>
<proteinExistence type="predicted"/>
<sequence length="41" mass="4777">MGIRQIISFANEMTKKVVEDKGYDSDKHRQKLQELCNIPVI</sequence>